<comment type="similarity">
    <text evidence="1">Belongs to the tyrosinase family.</text>
</comment>
<dbReference type="GO" id="GO:0046872">
    <property type="term" value="F:metal ion binding"/>
    <property type="evidence" value="ECO:0007669"/>
    <property type="project" value="UniProtKB-KW"/>
</dbReference>
<evidence type="ECO:0000256" key="1">
    <source>
        <dbReference type="ARBA" id="ARBA00009928"/>
    </source>
</evidence>
<dbReference type="Gene3D" id="1.10.1280.10">
    <property type="entry name" value="Di-copper center containing domain from catechol oxidase"/>
    <property type="match status" value="1"/>
</dbReference>
<dbReference type="GO" id="GO:0042438">
    <property type="term" value="P:melanin biosynthetic process"/>
    <property type="evidence" value="ECO:0007669"/>
    <property type="project" value="UniProtKB-KW"/>
</dbReference>
<sequence>MLVLANDGLLALGQSYDFDQMVVLPRAATAKLTVTQSLPPRDNGSTPYREEIRDLVANKHKWDLFILALSSLMSVSQDDALSYYQIAGIHGAPFQPYNGVMAYARNVQSGYCMHNSVLFPTWHRPYLSMFETQMYTLANTIAAQFNDDERDEYQKAAADFRIPYWDWSLYAPAGQSHFPDPCSDHLTA</sequence>
<evidence type="ECO:0000313" key="10">
    <source>
        <dbReference type="Proteomes" id="UP001144673"/>
    </source>
</evidence>
<dbReference type="EC" id="1.14.18.1" evidence="2"/>
<dbReference type="EMBL" id="JAJHUN010000011">
    <property type="protein sequence ID" value="KAJ4145906.1"/>
    <property type="molecule type" value="Genomic_DNA"/>
</dbReference>
<dbReference type="Pfam" id="PF00264">
    <property type="entry name" value="Tyrosinase"/>
    <property type="match status" value="1"/>
</dbReference>
<dbReference type="SUPFAM" id="SSF48056">
    <property type="entry name" value="Di-copper centre-containing domain"/>
    <property type="match status" value="1"/>
</dbReference>
<dbReference type="AlphaFoldDB" id="A0A9W8UHB4"/>
<dbReference type="GeneID" id="80891896"/>
<evidence type="ECO:0000259" key="8">
    <source>
        <dbReference type="PROSITE" id="PS00497"/>
    </source>
</evidence>
<keyword evidence="4" id="KW-0186">Copper</keyword>
<accession>A0A9W8UHB4</accession>
<proteinExistence type="inferred from homology"/>
<dbReference type="RefSeq" id="XP_056049576.1">
    <property type="nucleotide sequence ID" value="XM_056196005.1"/>
</dbReference>
<dbReference type="Proteomes" id="UP001144673">
    <property type="component" value="Chromosome 2"/>
</dbReference>
<keyword evidence="10" id="KW-1185">Reference proteome</keyword>
<evidence type="ECO:0000256" key="3">
    <source>
        <dbReference type="ARBA" id="ARBA00022723"/>
    </source>
</evidence>
<dbReference type="InterPro" id="IPR002227">
    <property type="entry name" value="Tyrosinase_Cu-bd"/>
</dbReference>
<keyword evidence="5" id="KW-0470">Melanin biosynthesis</keyword>
<gene>
    <name evidence="9" type="ORF">LMH87_004737</name>
</gene>
<comment type="catalytic activity">
    <reaction evidence="6">
        <text>2 L-dopa + O2 = 2 L-dopaquinone + 2 H2O</text>
        <dbReference type="Rhea" id="RHEA:34287"/>
        <dbReference type="ChEBI" id="CHEBI:15377"/>
        <dbReference type="ChEBI" id="CHEBI:15379"/>
        <dbReference type="ChEBI" id="CHEBI:57504"/>
        <dbReference type="ChEBI" id="CHEBI:57924"/>
        <dbReference type="EC" id="1.14.18.1"/>
    </reaction>
</comment>
<comment type="catalytic activity">
    <reaction evidence="7">
        <text>L-tyrosine + O2 = L-dopaquinone + H2O</text>
        <dbReference type="Rhea" id="RHEA:18117"/>
        <dbReference type="ChEBI" id="CHEBI:15377"/>
        <dbReference type="ChEBI" id="CHEBI:15379"/>
        <dbReference type="ChEBI" id="CHEBI:57924"/>
        <dbReference type="ChEBI" id="CHEBI:58315"/>
        <dbReference type="EC" id="1.14.18.1"/>
    </reaction>
</comment>
<evidence type="ECO:0000313" key="9">
    <source>
        <dbReference type="EMBL" id="KAJ4145906.1"/>
    </source>
</evidence>
<dbReference type="GO" id="GO:0004503">
    <property type="term" value="F:tyrosinase activity"/>
    <property type="evidence" value="ECO:0007669"/>
    <property type="project" value="UniProtKB-EC"/>
</dbReference>
<reference evidence="9" key="1">
    <citation type="journal article" date="2023" name="Access Microbiol">
        <title>De-novo genome assembly for Akanthomyces muscarius, a biocontrol agent of insect agricultural pests.</title>
        <authorList>
            <person name="Erdos Z."/>
            <person name="Studholme D.J."/>
            <person name="Raymond B."/>
            <person name="Sharma M."/>
        </authorList>
    </citation>
    <scope>NUCLEOTIDE SEQUENCE</scope>
    <source>
        <strain evidence="9">Ve6</strain>
    </source>
</reference>
<dbReference type="InterPro" id="IPR050316">
    <property type="entry name" value="Tyrosinase/Hemocyanin"/>
</dbReference>
<evidence type="ECO:0000256" key="5">
    <source>
        <dbReference type="ARBA" id="ARBA00023101"/>
    </source>
</evidence>
<comment type="caution">
    <text evidence="9">The sequence shown here is derived from an EMBL/GenBank/DDBJ whole genome shotgun (WGS) entry which is preliminary data.</text>
</comment>
<evidence type="ECO:0000256" key="7">
    <source>
        <dbReference type="ARBA" id="ARBA00048881"/>
    </source>
</evidence>
<keyword evidence="3" id="KW-0479">Metal-binding</keyword>
<feature type="domain" description="Tyrosinase copper-binding" evidence="8">
    <location>
        <begin position="114"/>
        <end position="131"/>
    </location>
</feature>
<evidence type="ECO:0000256" key="6">
    <source>
        <dbReference type="ARBA" id="ARBA00048233"/>
    </source>
</evidence>
<dbReference type="KEGG" id="amus:LMH87_004737"/>
<name>A0A9W8UHB4_AKAMU</name>
<dbReference type="PROSITE" id="PS00497">
    <property type="entry name" value="TYROSINASE_1"/>
    <property type="match status" value="1"/>
</dbReference>
<evidence type="ECO:0000256" key="2">
    <source>
        <dbReference type="ARBA" id="ARBA00011906"/>
    </source>
</evidence>
<organism evidence="9 10">
    <name type="scientific">Akanthomyces muscarius</name>
    <name type="common">Entomopathogenic fungus</name>
    <name type="synonym">Lecanicillium muscarium</name>
    <dbReference type="NCBI Taxonomy" id="2231603"/>
    <lineage>
        <taxon>Eukaryota</taxon>
        <taxon>Fungi</taxon>
        <taxon>Dikarya</taxon>
        <taxon>Ascomycota</taxon>
        <taxon>Pezizomycotina</taxon>
        <taxon>Sordariomycetes</taxon>
        <taxon>Hypocreomycetidae</taxon>
        <taxon>Hypocreales</taxon>
        <taxon>Cordycipitaceae</taxon>
        <taxon>Akanthomyces</taxon>
    </lineage>
</organism>
<dbReference type="InterPro" id="IPR008922">
    <property type="entry name" value="Di-copper_centre_dom_sf"/>
</dbReference>
<dbReference type="PANTHER" id="PTHR11474:SF76">
    <property type="entry name" value="SHKT DOMAIN-CONTAINING PROTEIN"/>
    <property type="match status" value="1"/>
</dbReference>
<dbReference type="PANTHER" id="PTHR11474">
    <property type="entry name" value="TYROSINASE FAMILY MEMBER"/>
    <property type="match status" value="1"/>
</dbReference>
<evidence type="ECO:0000256" key="4">
    <source>
        <dbReference type="ARBA" id="ARBA00023008"/>
    </source>
</evidence>
<protein>
    <recommendedName>
        <fullName evidence="2">tyrosinase</fullName>
        <ecNumber evidence="2">1.14.18.1</ecNumber>
    </recommendedName>
</protein>